<name>A0A4Z2IKW0_9TELE</name>
<reference evidence="2 3" key="1">
    <citation type="submission" date="2019-03" db="EMBL/GenBank/DDBJ databases">
        <title>First draft genome of Liparis tanakae, snailfish: a comprehensive survey of snailfish specific genes.</title>
        <authorList>
            <person name="Kim W."/>
            <person name="Song I."/>
            <person name="Jeong J.-H."/>
            <person name="Kim D."/>
            <person name="Kim S."/>
            <person name="Ryu S."/>
            <person name="Song J.Y."/>
            <person name="Lee S.K."/>
        </authorList>
    </citation>
    <scope>NUCLEOTIDE SEQUENCE [LARGE SCALE GENOMIC DNA]</scope>
    <source>
        <tissue evidence="2">Muscle</tissue>
    </source>
</reference>
<protein>
    <submittedName>
        <fullName evidence="2">Uncharacterized protein</fullName>
    </submittedName>
</protein>
<gene>
    <name evidence="2" type="ORF">EYF80_011084</name>
</gene>
<dbReference type="EMBL" id="SRLO01000071">
    <property type="protein sequence ID" value="TNN78680.1"/>
    <property type="molecule type" value="Genomic_DNA"/>
</dbReference>
<feature type="region of interest" description="Disordered" evidence="1">
    <location>
        <begin position="1"/>
        <end position="47"/>
    </location>
</feature>
<keyword evidence="3" id="KW-1185">Reference proteome</keyword>
<dbReference type="AlphaFoldDB" id="A0A4Z2IKW0"/>
<accession>A0A4Z2IKW0</accession>
<organism evidence="2 3">
    <name type="scientific">Liparis tanakae</name>
    <name type="common">Tanaka's snailfish</name>
    <dbReference type="NCBI Taxonomy" id="230148"/>
    <lineage>
        <taxon>Eukaryota</taxon>
        <taxon>Metazoa</taxon>
        <taxon>Chordata</taxon>
        <taxon>Craniata</taxon>
        <taxon>Vertebrata</taxon>
        <taxon>Euteleostomi</taxon>
        <taxon>Actinopterygii</taxon>
        <taxon>Neopterygii</taxon>
        <taxon>Teleostei</taxon>
        <taxon>Neoteleostei</taxon>
        <taxon>Acanthomorphata</taxon>
        <taxon>Eupercaria</taxon>
        <taxon>Perciformes</taxon>
        <taxon>Cottioidei</taxon>
        <taxon>Cottales</taxon>
        <taxon>Liparidae</taxon>
        <taxon>Liparis</taxon>
    </lineage>
</organism>
<proteinExistence type="predicted"/>
<evidence type="ECO:0000313" key="3">
    <source>
        <dbReference type="Proteomes" id="UP000314294"/>
    </source>
</evidence>
<comment type="caution">
    <text evidence="2">The sequence shown here is derived from an EMBL/GenBank/DDBJ whole genome shotgun (WGS) entry which is preliminary data.</text>
</comment>
<evidence type="ECO:0000256" key="1">
    <source>
        <dbReference type="SAM" id="MobiDB-lite"/>
    </source>
</evidence>
<dbReference type="Proteomes" id="UP000314294">
    <property type="component" value="Unassembled WGS sequence"/>
</dbReference>
<sequence length="86" mass="10012">MYDAVVSRCDELRHKRPTEDDSRMGSCRRTLPNREEKVPKRSRSLGSKSDLVEDTLLTCWVELNGVELEIAWVPWKIPDEMPPPEM</sequence>
<evidence type="ECO:0000313" key="2">
    <source>
        <dbReference type="EMBL" id="TNN78680.1"/>
    </source>
</evidence>
<feature type="compositionally biased region" description="Basic and acidic residues" evidence="1">
    <location>
        <begin position="8"/>
        <end position="23"/>
    </location>
</feature>